<comment type="similarity">
    <text evidence="2">Belongs to the asparagine synthetase family.</text>
</comment>
<dbReference type="InterPro" id="IPR001962">
    <property type="entry name" value="Asn_synthase"/>
</dbReference>
<accession>A0A0F3IWB2</accession>
<dbReference type="GO" id="GO:0006529">
    <property type="term" value="P:asparagine biosynthetic process"/>
    <property type="evidence" value="ECO:0007669"/>
    <property type="project" value="InterPro"/>
</dbReference>
<evidence type="ECO:0000313" key="6">
    <source>
        <dbReference type="EMBL" id="KJV10981.1"/>
    </source>
</evidence>
<gene>
    <name evidence="6" type="ORF">VZ95_01375</name>
</gene>
<evidence type="ECO:0000259" key="5">
    <source>
        <dbReference type="Pfam" id="PF00733"/>
    </source>
</evidence>
<protein>
    <recommendedName>
        <fullName evidence="3">asparagine synthase (glutamine-hydrolyzing)</fullName>
        <ecNumber evidence="3">6.3.5.4</ecNumber>
    </recommendedName>
</protein>
<dbReference type="Gene3D" id="3.60.20.10">
    <property type="entry name" value="Glutamine Phosphoribosylpyrophosphate, subunit 1, domain 1"/>
    <property type="match status" value="1"/>
</dbReference>
<evidence type="ECO:0000313" key="7">
    <source>
        <dbReference type="Proteomes" id="UP000033774"/>
    </source>
</evidence>
<dbReference type="SUPFAM" id="SSF56235">
    <property type="entry name" value="N-terminal nucleophile aminohydrolases (Ntn hydrolases)"/>
    <property type="match status" value="1"/>
</dbReference>
<dbReference type="SUPFAM" id="SSF52402">
    <property type="entry name" value="Adenine nucleotide alpha hydrolases-like"/>
    <property type="match status" value="1"/>
</dbReference>
<comment type="pathway">
    <text evidence="1">Amino-acid biosynthesis; L-asparagine biosynthesis; L-asparagine from L-aspartate (L-Gln route): step 1/1.</text>
</comment>
<dbReference type="PANTHER" id="PTHR43284:SF1">
    <property type="entry name" value="ASPARAGINE SYNTHETASE"/>
    <property type="match status" value="1"/>
</dbReference>
<dbReference type="Gene3D" id="3.40.50.620">
    <property type="entry name" value="HUPs"/>
    <property type="match status" value="2"/>
</dbReference>
<proteinExistence type="inferred from homology"/>
<keyword evidence="7" id="KW-1185">Reference proteome</keyword>
<dbReference type="PIRSF" id="PIRSF001589">
    <property type="entry name" value="Asn_synthetase_glu-h"/>
    <property type="match status" value="1"/>
</dbReference>
<dbReference type="Pfam" id="PF00733">
    <property type="entry name" value="Asn_synthase"/>
    <property type="match status" value="1"/>
</dbReference>
<dbReference type="EMBL" id="LAJY01000021">
    <property type="protein sequence ID" value="KJV10981.1"/>
    <property type="molecule type" value="Genomic_DNA"/>
</dbReference>
<dbReference type="AlphaFoldDB" id="A0A0F3IWB2"/>
<dbReference type="InterPro" id="IPR029055">
    <property type="entry name" value="Ntn_hydrolases_N"/>
</dbReference>
<reference evidence="6 7" key="1">
    <citation type="submission" date="2015-03" db="EMBL/GenBank/DDBJ databases">
        <title>Draft genome sequence of Elstera litoralis.</title>
        <authorList>
            <person name="Rahalkar M.C."/>
            <person name="Dhakephalkar P.K."/>
            <person name="Pore S.D."/>
            <person name="Arora P."/>
            <person name="Kapse N.G."/>
            <person name="Pandit P.S."/>
        </authorList>
    </citation>
    <scope>NUCLEOTIDE SEQUENCE [LARGE SCALE GENOMIC DNA]</scope>
    <source>
        <strain evidence="6 7">Dia-1</strain>
    </source>
</reference>
<evidence type="ECO:0000256" key="4">
    <source>
        <dbReference type="ARBA" id="ARBA00048741"/>
    </source>
</evidence>
<dbReference type="InterPro" id="IPR006426">
    <property type="entry name" value="Asn_synth_AEB"/>
</dbReference>
<dbReference type="InterPro" id="IPR014729">
    <property type="entry name" value="Rossmann-like_a/b/a_fold"/>
</dbReference>
<name>A0A0F3IWB2_9PROT</name>
<dbReference type="GO" id="GO:0005829">
    <property type="term" value="C:cytosol"/>
    <property type="evidence" value="ECO:0007669"/>
    <property type="project" value="TreeGrafter"/>
</dbReference>
<feature type="domain" description="Asparagine synthetase" evidence="5">
    <location>
        <begin position="127"/>
        <end position="500"/>
    </location>
</feature>
<dbReference type="EC" id="6.3.5.4" evidence="3"/>
<comment type="catalytic activity">
    <reaction evidence="4">
        <text>L-aspartate + L-glutamine + ATP + H2O = L-asparagine + L-glutamate + AMP + diphosphate + H(+)</text>
        <dbReference type="Rhea" id="RHEA:12228"/>
        <dbReference type="ChEBI" id="CHEBI:15377"/>
        <dbReference type="ChEBI" id="CHEBI:15378"/>
        <dbReference type="ChEBI" id="CHEBI:29985"/>
        <dbReference type="ChEBI" id="CHEBI:29991"/>
        <dbReference type="ChEBI" id="CHEBI:30616"/>
        <dbReference type="ChEBI" id="CHEBI:33019"/>
        <dbReference type="ChEBI" id="CHEBI:58048"/>
        <dbReference type="ChEBI" id="CHEBI:58359"/>
        <dbReference type="ChEBI" id="CHEBI:456215"/>
        <dbReference type="EC" id="6.3.5.4"/>
    </reaction>
</comment>
<sequence length="534" mass="59604">MPRLLGEFAWAVWNARDGRLMLARDLSQNRALFFSNGDGFTAFSTGYRPLLALPQIPRDVDDLAIADLLLTSPDASGRSFYKAISWVGAAERVIVTASSLRRDRFWEPAPRPMLRLPSDADYWDAARGVFEEAVACRLRVAGPVVCSVSGGLDSSAVAATAARRLAPGIVHGLCIVPVAGAYLSVRAHEYADERPFVAALAVQHPNLQVEYLESAEVRPFELDPRQLFLAAGAPLRAPSNAAWFLPMLHRAADLGATTLLRGDLGNLTFSAEGFTQLSALRQGGAWLTLAREFAALRRTLPSSSWRALARYQTLEMLPDRVRAELRRIRRHRNPFRSPNPVFINPDFVQDAGLDERNRHHGVARRDFWTANGVASLLRYVLLRSRMQGESSAALRSMTGVTSSDPFSDRRVIDFCLSLPPDQFLRNGEWRRLARRAFADRLPTEIIENRKRGAQNTDWHTRLAPYRPNLAEELERLSGSALATRILDVPRMKRILAGWPDDPRAVEGDGQVYRVSLLRALHVGQYLSWIDGGNR</sequence>
<organism evidence="6 7">
    <name type="scientific">Elstera litoralis</name>
    <dbReference type="NCBI Taxonomy" id="552518"/>
    <lineage>
        <taxon>Bacteria</taxon>
        <taxon>Pseudomonadati</taxon>
        <taxon>Pseudomonadota</taxon>
        <taxon>Alphaproteobacteria</taxon>
        <taxon>Rhodospirillales</taxon>
        <taxon>Rhodospirillaceae</taxon>
        <taxon>Elstera</taxon>
    </lineage>
</organism>
<comment type="caution">
    <text evidence="6">The sequence shown here is derived from an EMBL/GenBank/DDBJ whole genome shotgun (WGS) entry which is preliminary data.</text>
</comment>
<dbReference type="InterPro" id="IPR051786">
    <property type="entry name" value="ASN_synthetase/amidase"/>
</dbReference>
<evidence type="ECO:0000256" key="1">
    <source>
        <dbReference type="ARBA" id="ARBA00005187"/>
    </source>
</evidence>
<dbReference type="GO" id="GO:0004066">
    <property type="term" value="F:asparagine synthase (glutamine-hydrolyzing) activity"/>
    <property type="evidence" value="ECO:0007669"/>
    <property type="project" value="UniProtKB-EC"/>
</dbReference>
<evidence type="ECO:0000256" key="2">
    <source>
        <dbReference type="ARBA" id="ARBA00005752"/>
    </source>
</evidence>
<evidence type="ECO:0000256" key="3">
    <source>
        <dbReference type="ARBA" id="ARBA00012737"/>
    </source>
</evidence>
<dbReference type="Proteomes" id="UP000033774">
    <property type="component" value="Unassembled WGS sequence"/>
</dbReference>
<dbReference type="PANTHER" id="PTHR43284">
    <property type="entry name" value="ASPARAGINE SYNTHETASE (GLUTAMINE-HYDROLYZING)"/>
    <property type="match status" value="1"/>
</dbReference>